<dbReference type="EMBL" id="GBXM01011049">
    <property type="protein sequence ID" value="JAH97528.1"/>
    <property type="molecule type" value="Transcribed_RNA"/>
</dbReference>
<protein>
    <submittedName>
        <fullName evidence="1">Uncharacterized protein</fullName>
    </submittedName>
</protein>
<reference evidence="1" key="1">
    <citation type="submission" date="2014-11" db="EMBL/GenBank/DDBJ databases">
        <authorList>
            <person name="Amaro Gonzalez C."/>
        </authorList>
    </citation>
    <scope>NUCLEOTIDE SEQUENCE</scope>
</reference>
<name>A0A0E9X756_ANGAN</name>
<evidence type="ECO:0000313" key="1">
    <source>
        <dbReference type="EMBL" id="JAH97528.1"/>
    </source>
</evidence>
<accession>A0A0E9X756</accession>
<dbReference type="AlphaFoldDB" id="A0A0E9X756"/>
<proteinExistence type="predicted"/>
<organism evidence="1">
    <name type="scientific">Anguilla anguilla</name>
    <name type="common">European freshwater eel</name>
    <name type="synonym">Muraena anguilla</name>
    <dbReference type="NCBI Taxonomy" id="7936"/>
    <lineage>
        <taxon>Eukaryota</taxon>
        <taxon>Metazoa</taxon>
        <taxon>Chordata</taxon>
        <taxon>Craniata</taxon>
        <taxon>Vertebrata</taxon>
        <taxon>Euteleostomi</taxon>
        <taxon>Actinopterygii</taxon>
        <taxon>Neopterygii</taxon>
        <taxon>Teleostei</taxon>
        <taxon>Anguilliformes</taxon>
        <taxon>Anguillidae</taxon>
        <taxon>Anguilla</taxon>
    </lineage>
</organism>
<sequence length="96" mass="10953">MRCDVYTAMRDRVLFYIASRWVLQVALASRASRYWRLSKTRTNILKPGRTDATAAILRTGIISQCMNPHTARALYTAERGFARPGFWSACSAYVFV</sequence>
<reference evidence="1" key="2">
    <citation type="journal article" date="2015" name="Fish Shellfish Immunol.">
        <title>Early steps in the European eel (Anguilla anguilla)-Vibrio vulnificus interaction in the gills: Role of the RtxA13 toxin.</title>
        <authorList>
            <person name="Callol A."/>
            <person name="Pajuelo D."/>
            <person name="Ebbesson L."/>
            <person name="Teles M."/>
            <person name="MacKenzie S."/>
            <person name="Amaro C."/>
        </authorList>
    </citation>
    <scope>NUCLEOTIDE SEQUENCE</scope>
</reference>